<feature type="domain" description="A20-type" evidence="5">
    <location>
        <begin position="7"/>
        <end position="41"/>
    </location>
</feature>
<keyword evidence="8" id="KW-1185">Reference proteome</keyword>
<dbReference type="InterPro" id="IPR002653">
    <property type="entry name" value="Znf_A20"/>
</dbReference>
<dbReference type="Pfam" id="PF02204">
    <property type="entry name" value="VPS9"/>
    <property type="match status" value="1"/>
</dbReference>
<dbReference type="PROSITE" id="PS51205">
    <property type="entry name" value="VPS9"/>
    <property type="match status" value="1"/>
</dbReference>
<evidence type="ECO:0000259" key="5">
    <source>
        <dbReference type="PROSITE" id="PS51036"/>
    </source>
</evidence>
<dbReference type="Proteomes" id="UP000230066">
    <property type="component" value="Unassembled WGS sequence"/>
</dbReference>
<evidence type="ECO:0000313" key="8">
    <source>
        <dbReference type="Proteomes" id="UP000230066"/>
    </source>
</evidence>
<name>A0A4E0R5K5_FASHE</name>
<dbReference type="InterPro" id="IPR041545">
    <property type="entry name" value="DUF5601"/>
</dbReference>
<feature type="compositionally biased region" description="Polar residues" evidence="4">
    <location>
        <begin position="498"/>
        <end position="518"/>
    </location>
</feature>
<comment type="caution">
    <text evidence="7">The sequence shown here is derived from an EMBL/GenBank/DDBJ whole genome shotgun (WGS) entry which is preliminary data.</text>
</comment>
<dbReference type="GO" id="GO:0008270">
    <property type="term" value="F:zinc ion binding"/>
    <property type="evidence" value="ECO:0007669"/>
    <property type="project" value="UniProtKB-KW"/>
</dbReference>
<dbReference type="GO" id="GO:0031267">
    <property type="term" value="F:small GTPase binding"/>
    <property type="evidence" value="ECO:0007669"/>
    <property type="project" value="TreeGrafter"/>
</dbReference>
<dbReference type="GO" id="GO:0003677">
    <property type="term" value="F:DNA binding"/>
    <property type="evidence" value="ECO:0007669"/>
    <property type="project" value="InterPro"/>
</dbReference>
<protein>
    <recommendedName>
        <fullName evidence="9">Rab5 GDP/GTP exchange factor</fullName>
    </recommendedName>
</protein>
<evidence type="ECO:0000256" key="4">
    <source>
        <dbReference type="SAM" id="MobiDB-lite"/>
    </source>
</evidence>
<dbReference type="GO" id="GO:0005085">
    <property type="term" value="F:guanyl-nucleotide exchange factor activity"/>
    <property type="evidence" value="ECO:0007669"/>
    <property type="project" value="InterPro"/>
</dbReference>
<dbReference type="Pfam" id="PF01754">
    <property type="entry name" value="zf-A20"/>
    <property type="match status" value="1"/>
</dbReference>
<reference evidence="7" key="1">
    <citation type="submission" date="2019-03" db="EMBL/GenBank/DDBJ databases">
        <title>Improved annotation for the trematode Fasciola hepatica.</title>
        <authorList>
            <person name="Choi Y.-J."/>
            <person name="Martin J."/>
            <person name="Mitreva M."/>
        </authorList>
    </citation>
    <scope>NUCLEOTIDE SEQUENCE [LARGE SCALE GENOMIC DNA]</scope>
</reference>
<evidence type="ECO:0000256" key="1">
    <source>
        <dbReference type="ARBA" id="ARBA00022723"/>
    </source>
</evidence>
<dbReference type="PANTHER" id="PTHR23101:SF122">
    <property type="entry name" value="RABAPTIN-5-ASSOCIATED EXCHANGE FACTOR FOR RAB5"/>
    <property type="match status" value="1"/>
</dbReference>
<dbReference type="GO" id="GO:0030139">
    <property type="term" value="C:endocytic vesicle"/>
    <property type="evidence" value="ECO:0007669"/>
    <property type="project" value="TreeGrafter"/>
</dbReference>
<evidence type="ECO:0000259" key="6">
    <source>
        <dbReference type="PROSITE" id="PS51205"/>
    </source>
</evidence>
<keyword evidence="1" id="KW-0479">Metal-binding</keyword>
<dbReference type="SUPFAM" id="SSF57716">
    <property type="entry name" value="Glucocorticoid receptor-like (DNA-binding domain)"/>
    <property type="match status" value="1"/>
</dbReference>
<dbReference type="Gene3D" id="1.20.5.4770">
    <property type="match status" value="1"/>
</dbReference>
<keyword evidence="3" id="KW-0862">Zinc</keyword>
<dbReference type="AlphaFoldDB" id="A0A4E0R5K5"/>
<dbReference type="PANTHER" id="PTHR23101">
    <property type="entry name" value="RAB GDP/GTP EXCHANGE FACTOR"/>
    <property type="match status" value="1"/>
</dbReference>
<keyword evidence="2" id="KW-0863">Zinc-finger</keyword>
<gene>
    <name evidence="7" type="ORF">D915_008515</name>
</gene>
<dbReference type="Gene3D" id="1.10.246.120">
    <property type="match status" value="1"/>
</dbReference>
<dbReference type="InterPro" id="IPR045046">
    <property type="entry name" value="Vps9-like"/>
</dbReference>
<feature type="domain" description="VPS9" evidence="6">
    <location>
        <begin position="199"/>
        <end position="396"/>
    </location>
</feature>
<evidence type="ECO:0000256" key="2">
    <source>
        <dbReference type="ARBA" id="ARBA00022771"/>
    </source>
</evidence>
<organism evidence="7 8">
    <name type="scientific">Fasciola hepatica</name>
    <name type="common">Liver fluke</name>
    <dbReference type="NCBI Taxonomy" id="6192"/>
    <lineage>
        <taxon>Eukaryota</taxon>
        <taxon>Metazoa</taxon>
        <taxon>Spiralia</taxon>
        <taxon>Lophotrochozoa</taxon>
        <taxon>Platyhelminthes</taxon>
        <taxon>Trematoda</taxon>
        <taxon>Digenea</taxon>
        <taxon>Plagiorchiida</taxon>
        <taxon>Echinostomata</taxon>
        <taxon>Echinostomatoidea</taxon>
        <taxon>Fasciolidae</taxon>
        <taxon>Fasciola</taxon>
    </lineage>
</organism>
<dbReference type="GO" id="GO:0016192">
    <property type="term" value="P:vesicle-mediated transport"/>
    <property type="evidence" value="ECO:0007669"/>
    <property type="project" value="InterPro"/>
</dbReference>
<evidence type="ECO:0008006" key="9">
    <source>
        <dbReference type="Google" id="ProtNLM"/>
    </source>
</evidence>
<proteinExistence type="predicted"/>
<dbReference type="GO" id="GO:0005829">
    <property type="term" value="C:cytosol"/>
    <property type="evidence" value="ECO:0007669"/>
    <property type="project" value="TreeGrafter"/>
</dbReference>
<accession>A0A4E0R5K5</accession>
<evidence type="ECO:0000256" key="3">
    <source>
        <dbReference type="ARBA" id="ARBA00022833"/>
    </source>
</evidence>
<dbReference type="SMART" id="SM00167">
    <property type="entry name" value="VPS9"/>
    <property type="match status" value="1"/>
</dbReference>
<evidence type="ECO:0000313" key="7">
    <source>
        <dbReference type="EMBL" id="THD20741.1"/>
    </source>
</evidence>
<dbReference type="Pfam" id="PF18151">
    <property type="entry name" value="DUF5601"/>
    <property type="match status" value="1"/>
</dbReference>
<dbReference type="InterPro" id="IPR037191">
    <property type="entry name" value="VPS9_dom_sf"/>
</dbReference>
<sequence length="548" mass="61299">MATFRVQNPSLLCKNNCGFYGNPSWDGYCSVCYRETYILQGQSRAVASNLSSVSTQAFSKFEAKRKQLAGKGASTLRQIFRFTKDGNRDRTSTIPEECLQAATEFNSFLSTLRATVSADISRMVYKLLEELDTMAGSHINQYSVVVQNFYQNVSDRISSSTLYTGLSPPVTESLLNSIERFVTSWTYFWAFASPITDDESVDLKLQEKIRSLHWITPGLLDSPINPRSSTEMAPLEAAALEPLVPDAIPLPFCGQFLNRLAFGPFSALIKMNSLYASEDKLAQIVQCCLNVFDSLKIHFQNAQQKAEQSAPAEGSCISDGKGDETTLVTGANADDFLPTLIWVVLTANPPLLHSNLQFIMRFANQKRLNSGQAGYFFTNLSCAVHFLTNLTHQSLNMTEQEFYRCMRTGLPVARPQECVCEGERLMIDNEIQLLDLEDRTAELISGLDKIDQDLNEFDRITRHRFDLIRSDYPLKSVAHKLDPRHLENPHVLLLGPLTPNSDTGNRTETTGNPPSCTDTPQSLLDTEVDEQVNQVLPMPIVPSPYKQQ</sequence>
<dbReference type="InterPro" id="IPR003123">
    <property type="entry name" value="VPS9"/>
</dbReference>
<dbReference type="SMART" id="SM00259">
    <property type="entry name" value="ZnF_A20"/>
    <property type="match status" value="1"/>
</dbReference>
<dbReference type="EMBL" id="JXXN02004258">
    <property type="protein sequence ID" value="THD20741.1"/>
    <property type="molecule type" value="Genomic_DNA"/>
</dbReference>
<dbReference type="Gene3D" id="1.20.1050.80">
    <property type="entry name" value="VPS9 domain"/>
    <property type="match status" value="1"/>
</dbReference>
<dbReference type="PROSITE" id="PS51036">
    <property type="entry name" value="ZF_A20"/>
    <property type="match status" value="1"/>
</dbReference>
<feature type="region of interest" description="Disordered" evidence="4">
    <location>
        <begin position="494"/>
        <end position="518"/>
    </location>
</feature>
<dbReference type="SUPFAM" id="SSF109993">
    <property type="entry name" value="VPS9 domain"/>
    <property type="match status" value="1"/>
</dbReference>